<keyword evidence="1" id="KW-0812">Transmembrane</keyword>
<feature type="transmembrane region" description="Helical" evidence="1">
    <location>
        <begin position="6"/>
        <end position="25"/>
    </location>
</feature>
<dbReference type="RefSeq" id="WP_040746735.1">
    <property type="nucleotide sequence ID" value="NZ_JACHIT010000001.1"/>
</dbReference>
<protein>
    <submittedName>
        <fullName evidence="2">Uncharacterized protein</fullName>
    </submittedName>
</protein>
<reference evidence="2 3" key="1">
    <citation type="submission" date="2020-08" db="EMBL/GenBank/DDBJ databases">
        <title>Sequencing the genomes of 1000 actinobacteria strains.</title>
        <authorList>
            <person name="Klenk H.-P."/>
        </authorList>
    </citation>
    <scope>NUCLEOTIDE SEQUENCE [LARGE SCALE GENOMIC DNA]</scope>
    <source>
        <strain evidence="2 3">DSM 43582</strain>
    </source>
</reference>
<keyword evidence="1" id="KW-0472">Membrane</keyword>
<dbReference type="EMBL" id="JACHIT010000001">
    <property type="protein sequence ID" value="MBB5915107.1"/>
    <property type="molecule type" value="Genomic_DNA"/>
</dbReference>
<dbReference type="Proteomes" id="UP000540412">
    <property type="component" value="Unassembled WGS sequence"/>
</dbReference>
<organism evidence="2 3">
    <name type="scientific">Nocardia transvalensis</name>
    <dbReference type="NCBI Taxonomy" id="37333"/>
    <lineage>
        <taxon>Bacteria</taxon>
        <taxon>Bacillati</taxon>
        <taxon>Actinomycetota</taxon>
        <taxon>Actinomycetes</taxon>
        <taxon>Mycobacteriales</taxon>
        <taxon>Nocardiaceae</taxon>
        <taxon>Nocardia</taxon>
    </lineage>
</organism>
<evidence type="ECO:0000313" key="3">
    <source>
        <dbReference type="Proteomes" id="UP000540412"/>
    </source>
</evidence>
<sequence length="97" mass="10981">MSTAAGWWTLVALVVVFTAVVAVFVREELDDTETAEEPTRILVWTHAPPGRPFTIPQAHRVMQLHKACRREDCPRKRAAYQTLRDAGRLKPDSGRIN</sequence>
<keyword evidence="3" id="KW-1185">Reference proteome</keyword>
<keyword evidence="1" id="KW-1133">Transmembrane helix</keyword>
<accession>A0A7W9UJC0</accession>
<comment type="caution">
    <text evidence="2">The sequence shown here is derived from an EMBL/GenBank/DDBJ whole genome shotgun (WGS) entry which is preliminary data.</text>
</comment>
<gene>
    <name evidence="2" type="ORF">BJY24_003974</name>
</gene>
<evidence type="ECO:0000256" key="1">
    <source>
        <dbReference type="SAM" id="Phobius"/>
    </source>
</evidence>
<dbReference type="AlphaFoldDB" id="A0A7W9UJC0"/>
<evidence type="ECO:0000313" key="2">
    <source>
        <dbReference type="EMBL" id="MBB5915107.1"/>
    </source>
</evidence>
<name>A0A7W9UJC0_9NOCA</name>
<proteinExistence type="predicted"/>